<dbReference type="AlphaFoldDB" id="A0A7I8D6J0"/>
<dbReference type="Gene3D" id="2.40.50.660">
    <property type="match status" value="1"/>
</dbReference>
<dbReference type="RefSeq" id="WP_215533653.1">
    <property type="nucleotide sequence ID" value="NZ_AP023321.1"/>
</dbReference>
<evidence type="ECO:0000313" key="3">
    <source>
        <dbReference type="Proteomes" id="UP000593890"/>
    </source>
</evidence>
<dbReference type="KEGG" id="sman:C12CBH8_09030"/>
<evidence type="ECO:0000256" key="1">
    <source>
        <dbReference type="SAM" id="Phobius"/>
    </source>
</evidence>
<keyword evidence="3" id="KW-1185">Reference proteome</keyword>
<keyword evidence="1" id="KW-1133">Transmembrane helix</keyword>
<keyword evidence="1" id="KW-0812">Transmembrane</keyword>
<gene>
    <name evidence="2" type="ORF">C12CBH8_09030</name>
</gene>
<protein>
    <recommendedName>
        <fullName evidence="4">DUF2500 domain-containing protein</fullName>
    </recommendedName>
</protein>
<dbReference type="InterPro" id="IPR019635">
    <property type="entry name" value="DUF2500"/>
</dbReference>
<name>A0A7I8D6J0_9FIRM</name>
<dbReference type="EMBL" id="AP023321">
    <property type="protein sequence ID" value="BCI60264.1"/>
    <property type="molecule type" value="Genomic_DNA"/>
</dbReference>
<dbReference type="Pfam" id="PF10694">
    <property type="entry name" value="DUF2500"/>
    <property type="match status" value="1"/>
</dbReference>
<evidence type="ECO:0008006" key="4">
    <source>
        <dbReference type="Google" id="ProtNLM"/>
    </source>
</evidence>
<evidence type="ECO:0000313" key="2">
    <source>
        <dbReference type="EMBL" id="BCI60264.1"/>
    </source>
</evidence>
<reference evidence="3" key="1">
    <citation type="submission" date="2020-07" db="EMBL/GenBank/DDBJ databases">
        <title>Complete genome sequencing of Clostridia bacterium strain 12CBH8.</title>
        <authorList>
            <person name="Sakamoto M."/>
            <person name="Murakami T."/>
            <person name="Mori H."/>
        </authorList>
    </citation>
    <scope>NUCLEOTIDE SEQUENCE [LARGE SCALE GENOMIC DNA]</scope>
    <source>
        <strain evidence="3">12CBH8</strain>
    </source>
</reference>
<feature type="transmembrane region" description="Helical" evidence="1">
    <location>
        <begin position="6"/>
        <end position="27"/>
    </location>
</feature>
<organism evidence="2 3">
    <name type="scientific">Solibaculum mannosilyticum</name>
    <dbReference type="NCBI Taxonomy" id="2780922"/>
    <lineage>
        <taxon>Bacteria</taxon>
        <taxon>Bacillati</taxon>
        <taxon>Bacillota</taxon>
        <taxon>Clostridia</taxon>
        <taxon>Eubacteriales</taxon>
        <taxon>Oscillospiraceae</taxon>
        <taxon>Solibaculum</taxon>
    </lineage>
</organism>
<keyword evidence="1" id="KW-0472">Membrane</keyword>
<sequence length="120" mass="14001">MDYDVVLVSFFGMFAVVIGLILIVIILQWRRNKRLPKLVVNAEILEKRIQKVRHSRRGKVGYHTTYSRLYVSTFEVEGGEHITLFVKKPEYHKLKKGDTGKLSFQGTRYLGFEKAEGKRK</sequence>
<dbReference type="Proteomes" id="UP000593890">
    <property type="component" value="Chromosome"/>
</dbReference>
<accession>A0A7I8D6J0</accession>
<proteinExistence type="predicted"/>